<accession>A0ABS5KWR1</accession>
<dbReference type="EMBL" id="JAAFYZ010000104">
    <property type="protein sequence ID" value="MBS2550486.1"/>
    <property type="molecule type" value="Genomic_DNA"/>
</dbReference>
<evidence type="ECO:0000313" key="2">
    <source>
        <dbReference type="Proteomes" id="UP000730482"/>
    </source>
</evidence>
<reference evidence="1 2" key="1">
    <citation type="submission" date="2020-02" db="EMBL/GenBank/DDBJ databases">
        <title>Acidophilic actinobacteria isolated from forest soil.</title>
        <authorList>
            <person name="Golinska P."/>
        </authorList>
    </citation>
    <scope>NUCLEOTIDE SEQUENCE [LARGE SCALE GENOMIC DNA]</scope>
    <source>
        <strain evidence="1 2">NL8</strain>
    </source>
</reference>
<evidence type="ECO:0000313" key="1">
    <source>
        <dbReference type="EMBL" id="MBS2550486.1"/>
    </source>
</evidence>
<keyword evidence="2" id="KW-1185">Reference proteome</keyword>
<sequence>MTAAAATPAQEHFMPNRQLLLDVADRIRTRPHLHDNRFWAARVKTGTASFTTHCAGGWAIVLSGGRFDWRRARCRADHARRRHVLTSSAVRPETLPDSARISLTAQRLLGIDTATARRLFNPTASTTEVLAIIEDILTTQGGAQP</sequence>
<organism evidence="1 2">
    <name type="scientific">Catenulispora pinistramenti</name>
    <dbReference type="NCBI Taxonomy" id="2705254"/>
    <lineage>
        <taxon>Bacteria</taxon>
        <taxon>Bacillati</taxon>
        <taxon>Actinomycetota</taxon>
        <taxon>Actinomycetes</taxon>
        <taxon>Catenulisporales</taxon>
        <taxon>Catenulisporaceae</taxon>
        <taxon>Catenulispora</taxon>
    </lineage>
</organism>
<protein>
    <submittedName>
        <fullName evidence="1">Uncharacterized protein</fullName>
    </submittedName>
</protein>
<dbReference type="Proteomes" id="UP000730482">
    <property type="component" value="Unassembled WGS sequence"/>
</dbReference>
<comment type="caution">
    <text evidence="1">The sequence shown here is derived from an EMBL/GenBank/DDBJ whole genome shotgun (WGS) entry which is preliminary data.</text>
</comment>
<name>A0ABS5KWR1_9ACTN</name>
<gene>
    <name evidence="1" type="ORF">KGQ19_26805</name>
</gene>
<proteinExistence type="predicted"/>